<reference evidence="1" key="1">
    <citation type="journal article" date="2023" name="Mol. Phylogenet. Evol.">
        <title>Genome-scale phylogeny and comparative genomics of the fungal order Sordariales.</title>
        <authorList>
            <person name="Hensen N."/>
            <person name="Bonometti L."/>
            <person name="Westerberg I."/>
            <person name="Brannstrom I.O."/>
            <person name="Guillou S."/>
            <person name="Cros-Aarteil S."/>
            <person name="Calhoun S."/>
            <person name="Haridas S."/>
            <person name="Kuo A."/>
            <person name="Mondo S."/>
            <person name="Pangilinan J."/>
            <person name="Riley R."/>
            <person name="LaButti K."/>
            <person name="Andreopoulos B."/>
            <person name="Lipzen A."/>
            <person name="Chen C."/>
            <person name="Yan M."/>
            <person name="Daum C."/>
            <person name="Ng V."/>
            <person name="Clum A."/>
            <person name="Steindorff A."/>
            <person name="Ohm R.A."/>
            <person name="Martin F."/>
            <person name="Silar P."/>
            <person name="Natvig D.O."/>
            <person name="Lalanne C."/>
            <person name="Gautier V."/>
            <person name="Ament-Velasquez S.L."/>
            <person name="Kruys A."/>
            <person name="Hutchinson M.I."/>
            <person name="Powell A.J."/>
            <person name="Barry K."/>
            <person name="Miller A.N."/>
            <person name="Grigoriev I.V."/>
            <person name="Debuchy R."/>
            <person name="Gladieux P."/>
            <person name="Hiltunen Thoren M."/>
            <person name="Johannesson H."/>
        </authorList>
    </citation>
    <scope>NUCLEOTIDE SEQUENCE</scope>
    <source>
        <strain evidence="1">CBS 123565</strain>
    </source>
</reference>
<sequence>MNSSCRDPSDISTLGTTLAPLGYHMPLSPRCDAMRCDAMRCDAMRCDAIAKLVPSCWAVRCVCRVKQSSKQLSMWESGPSGVAGFLGAFAQTRMPPAAGRSRACRGPKPRSRFQVALLRLRCSESTNPIGPRLVSIAHQRSASAVLRSLAGVVCRPVVGFRLKRSVFYLSPASPSIPVCCLQLLIPICQLLGARPCLPSQPLMRRLHGPSGSTLHTTGPASHPFDSSCSVSSSAKPIVVISSSPGCSSGSFSSYAYQWGAHEDMAKLIRKIGKLQESDAQVVLAHDDNPFSVPADGVLENV</sequence>
<reference evidence="1" key="2">
    <citation type="submission" date="2023-05" db="EMBL/GenBank/DDBJ databases">
        <authorList>
            <consortium name="Lawrence Berkeley National Laboratory"/>
            <person name="Steindorff A."/>
            <person name="Hensen N."/>
            <person name="Bonometti L."/>
            <person name="Westerberg I."/>
            <person name="Brannstrom I.O."/>
            <person name="Guillou S."/>
            <person name="Cros-Aarteil S."/>
            <person name="Calhoun S."/>
            <person name="Haridas S."/>
            <person name="Kuo A."/>
            <person name="Mondo S."/>
            <person name="Pangilinan J."/>
            <person name="Riley R."/>
            <person name="Labutti K."/>
            <person name="Andreopoulos B."/>
            <person name="Lipzen A."/>
            <person name="Chen C."/>
            <person name="Yanf M."/>
            <person name="Daum C."/>
            <person name="Ng V."/>
            <person name="Clum A."/>
            <person name="Ohm R."/>
            <person name="Martin F."/>
            <person name="Silar P."/>
            <person name="Natvig D."/>
            <person name="Lalanne C."/>
            <person name="Gautier V."/>
            <person name="Ament-Velasquez S.L."/>
            <person name="Kruys A."/>
            <person name="Hutchinson M.I."/>
            <person name="Powell A.J."/>
            <person name="Barry K."/>
            <person name="Miller A.N."/>
            <person name="Grigoriev I.V."/>
            <person name="Debuchy R."/>
            <person name="Gladieux P."/>
            <person name="Thoren M.H."/>
            <person name="Johannesson H."/>
        </authorList>
    </citation>
    <scope>NUCLEOTIDE SEQUENCE</scope>
    <source>
        <strain evidence="1">CBS 123565</strain>
    </source>
</reference>
<gene>
    <name evidence="1" type="ORF">BT67DRAFT_438524</name>
</gene>
<evidence type="ECO:0000313" key="2">
    <source>
        <dbReference type="Proteomes" id="UP001304895"/>
    </source>
</evidence>
<dbReference type="AlphaFoldDB" id="A0AAN6UQM7"/>
<evidence type="ECO:0000313" key="1">
    <source>
        <dbReference type="EMBL" id="KAK4137263.1"/>
    </source>
</evidence>
<name>A0AAN6UQM7_9PEZI</name>
<protein>
    <submittedName>
        <fullName evidence="1">Uncharacterized protein</fullName>
    </submittedName>
</protein>
<keyword evidence="2" id="KW-1185">Reference proteome</keyword>
<organism evidence="1 2">
    <name type="scientific">Trichocladium antarcticum</name>
    <dbReference type="NCBI Taxonomy" id="1450529"/>
    <lineage>
        <taxon>Eukaryota</taxon>
        <taxon>Fungi</taxon>
        <taxon>Dikarya</taxon>
        <taxon>Ascomycota</taxon>
        <taxon>Pezizomycotina</taxon>
        <taxon>Sordariomycetes</taxon>
        <taxon>Sordariomycetidae</taxon>
        <taxon>Sordariales</taxon>
        <taxon>Chaetomiaceae</taxon>
        <taxon>Trichocladium</taxon>
    </lineage>
</organism>
<dbReference type="Proteomes" id="UP001304895">
    <property type="component" value="Unassembled WGS sequence"/>
</dbReference>
<dbReference type="EMBL" id="MU853402">
    <property type="protein sequence ID" value="KAK4137263.1"/>
    <property type="molecule type" value="Genomic_DNA"/>
</dbReference>
<proteinExistence type="predicted"/>
<accession>A0AAN6UQM7</accession>
<comment type="caution">
    <text evidence="1">The sequence shown here is derived from an EMBL/GenBank/DDBJ whole genome shotgun (WGS) entry which is preliminary data.</text>
</comment>